<dbReference type="SMART" id="SM00331">
    <property type="entry name" value="PP2C_SIG"/>
    <property type="match status" value="1"/>
</dbReference>
<evidence type="ECO:0000313" key="2">
    <source>
        <dbReference type="EMBL" id="PIZ37225.1"/>
    </source>
</evidence>
<gene>
    <name evidence="2" type="ORF">COY37_07595</name>
</gene>
<dbReference type="PANTHER" id="PTHR47992">
    <property type="entry name" value="PROTEIN PHOSPHATASE"/>
    <property type="match status" value="1"/>
</dbReference>
<proteinExistence type="predicted"/>
<dbReference type="Gene3D" id="3.60.40.10">
    <property type="entry name" value="PPM-type phosphatase domain"/>
    <property type="match status" value="1"/>
</dbReference>
<accession>A0A2M7T6Y5</accession>
<dbReference type="NCBIfam" id="NF033484">
    <property type="entry name" value="Stp1_PP2C_phos"/>
    <property type="match status" value="1"/>
</dbReference>
<dbReference type="EMBL" id="PFNG01000177">
    <property type="protein sequence ID" value="PIZ37225.1"/>
    <property type="molecule type" value="Genomic_DNA"/>
</dbReference>
<dbReference type="GO" id="GO:0004722">
    <property type="term" value="F:protein serine/threonine phosphatase activity"/>
    <property type="evidence" value="ECO:0007669"/>
    <property type="project" value="InterPro"/>
</dbReference>
<name>A0A2M7T6Y5_9ACTN</name>
<dbReference type="SMART" id="SM00332">
    <property type="entry name" value="PP2Cc"/>
    <property type="match status" value="1"/>
</dbReference>
<dbReference type="CDD" id="cd00143">
    <property type="entry name" value="PP2Cc"/>
    <property type="match status" value="1"/>
</dbReference>
<dbReference type="RefSeq" id="WP_286677771.1">
    <property type="nucleotide sequence ID" value="NZ_MNXI01000031.1"/>
</dbReference>
<dbReference type="InterPro" id="IPR015655">
    <property type="entry name" value="PP2C"/>
</dbReference>
<dbReference type="PROSITE" id="PS51746">
    <property type="entry name" value="PPM_2"/>
    <property type="match status" value="1"/>
</dbReference>
<dbReference type="Pfam" id="PF13672">
    <property type="entry name" value="PP2C_2"/>
    <property type="match status" value="1"/>
</dbReference>
<organism evidence="2 3">
    <name type="scientific">Candidatus Aquicultor secundus</name>
    <dbReference type="NCBI Taxonomy" id="1973895"/>
    <lineage>
        <taxon>Bacteria</taxon>
        <taxon>Bacillati</taxon>
        <taxon>Actinomycetota</taxon>
        <taxon>Candidatus Aquicultoria</taxon>
        <taxon>Candidatus Aquicultorales</taxon>
        <taxon>Candidatus Aquicultoraceae</taxon>
        <taxon>Candidatus Aquicultor</taxon>
    </lineage>
</organism>
<protein>
    <submittedName>
        <fullName evidence="2">Serine/threonine protein phosphatase</fullName>
    </submittedName>
</protein>
<dbReference type="AlphaFoldDB" id="A0A2M7T6Y5"/>
<dbReference type="InterPro" id="IPR001932">
    <property type="entry name" value="PPM-type_phosphatase-like_dom"/>
</dbReference>
<dbReference type="InterPro" id="IPR036457">
    <property type="entry name" value="PPM-type-like_dom_sf"/>
</dbReference>
<dbReference type="SUPFAM" id="SSF81606">
    <property type="entry name" value="PP2C-like"/>
    <property type="match status" value="1"/>
</dbReference>
<comment type="caution">
    <text evidence="2">The sequence shown here is derived from an EMBL/GenBank/DDBJ whole genome shotgun (WGS) entry which is preliminary data.</text>
</comment>
<dbReference type="Proteomes" id="UP000230956">
    <property type="component" value="Unassembled WGS sequence"/>
</dbReference>
<evidence type="ECO:0000259" key="1">
    <source>
        <dbReference type="PROSITE" id="PS51746"/>
    </source>
</evidence>
<evidence type="ECO:0000313" key="3">
    <source>
        <dbReference type="Proteomes" id="UP000230956"/>
    </source>
</evidence>
<sequence length="249" mass="27724">MKYAALSDVGKKRSLNEDSYIANGSIFAVADGMGGHRSGEVASAMALDALRFGLSKRSRDPFEDKLIDAIKRANKKVYEKALKDADVRGMGTTITVAVPNEDKLYIGHVGDSRLYLLRDGKLRQLTDDHSLVAQMVQKGHLKPEEAEMHPQRSIITRAVGSEKDVQVDLIIEEVLPGDRFLLCTDGLNTMLSDEQIAEILRDKDDLDAACRELVDWANDRGGNDNITVILFEKKKTSTPRLSRLWRVGR</sequence>
<reference evidence="3" key="1">
    <citation type="submission" date="2017-09" db="EMBL/GenBank/DDBJ databases">
        <title>Depth-based differentiation of microbial function through sediment-hosted aquifers and enrichment of novel symbionts in the deep terrestrial subsurface.</title>
        <authorList>
            <person name="Probst A.J."/>
            <person name="Ladd B."/>
            <person name="Jarett J.K."/>
            <person name="Geller-Mcgrath D.E."/>
            <person name="Sieber C.M.K."/>
            <person name="Emerson J.B."/>
            <person name="Anantharaman K."/>
            <person name="Thomas B.C."/>
            <person name="Malmstrom R."/>
            <person name="Stieglmeier M."/>
            <person name="Klingl A."/>
            <person name="Woyke T."/>
            <person name="Ryan C.M."/>
            <person name="Banfield J.F."/>
        </authorList>
    </citation>
    <scope>NUCLEOTIDE SEQUENCE [LARGE SCALE GENOMIC DNA]</scope>
</reference>
<feature type="domain" description="PPM-type phosphatase" evidence="1">
    <location>
        <begin position="2"/>
        <end position="233"/>
    </location>
</feature>